<dbReference type="Gramene" id="TraesCAD_scaffold_476211_01G000100.1">
    <property type="protein sequence ID" value="TraesCAD_scaffold_476211_01G000100.1"/>
    <property type="gene ID" value="TraesCAD_scaffold_476211_01G000100"/>
</dbReference>
<protein>
    <recommendedName>
        <fullName evidence="1">Terpene synthase N-terminal domain-containing protein</fullName>
    </recommendedName>
</protein>
<sequence length="87" mass="10219">MKTRRDKLKKDVLLLFKTCTNNLDRMTLVDVVQRLGIEHLFEEQTATALTDIHRSEFNSSNLHDVSLRFRLLREHGLWVSPGIHIHI</sequence>
<dbReference type="InterPro" id="IPR001906">
    <property type="entry name" value="Terpene_synth_N"/>
</dbReference>
<dbReference type="Gene3D" id="1.50.10.130">
    <property type="entry name" value="Terpene synthase, N-terminal domain"/>
    <property type="match status" value="1"/>
</dbReference>
<dbReference type="OMA" id="PGIHIHI"/>
<organism evidence="2">
    <name type="scientific">Triticum aestivum</name>
    <name type="common">Wheat</name>
    <dbReference type="NCBI Taxonomy" id="4565"/>
    <lineage>
        <taxon>Eukaryota</taxon>
        <taxon>Viridiplantae</taxon>
        <taxon>Streptophyta</taxon>
        <taxon>Embryophyta</taxon>
        <taxon>Tracheophyta</taxon>
        <taxon>Spermatophyta</taxon>
        <taxon>Magnoliopsida</taxon>
        <taxon>Liliopsida</taxon>
        <taxon>Poales</taxon>
        <taxon>Poaceae</taxon>
        <taxon>BOP clade</taxon>
        <taxon>Pooideae</taxon>
        <taxon>Triticodae</taxon>
        <taxon>Triticeae</taxon>
        <taxon>Triticinae</taxon>
        <taxon>Triticum</taxon>
    </lineage>
</organism>
<dbReference type="AlphaFoldDB" id="A0A3B6D3X4"/>
<dbReference type="Pfam" id="PF01397">
    <property type="entry name" value="Terpene_synth"/>
    <property type="match status" value="1"/>
</dbReference>
<evidence type="ECO:0000313" key="2">
    <source>
        <dbReference type="EnsemblPlants" id="TraesCS2D02G008600.1.cds1"/>
    </source>
</evidence>
<dbReference type="Gramene" id="TraesKAR2D01G0004330.1">
    <property type="protein sequence ID" value="cds.TraesKAR2D01G0004330.1"/>
    <property type="gene ID" value="TraesKAR2D01G0004330"/>
</dbReference>
<dbReference type="Gramene" id="TraesCS2D03G0016000.1">
    <property type="protein sequence ID" value="TraesCS2D03G0016000.1.CDS1"/>
    <property type="gene ID" value="TraesCS2D03G0016000"/>
</dbReference>
<proteinExistence type="predicted"/>
<reference evidence="2" key="2">
    <citation type="submission" date="2018-10" db="UniProtKB">
        <authorList>
            <consortium name="EnsemblPlants"/>
        </authorList>
    </citation>
    <scope>IDENTIFICATION</scope>
</reference>
<dbReference type="GO" id="GO:0010333">
    <property type="term" value="F:terpene synthase activity"/>
    <property type="evidence" value="ECO:0007669"/>
    <property type="project" value="InterPro"/>
</dbReference>
<dbReference type="Gramene" id="TraesWEE_scaffold_640278_01G000100.1">
    <property type="protein sequence ID" value="TraesWEE_scaffold_640278_01G000100.1"/>
    <property type="gene ID" value="TraesWEE_scaffold_640278_01G000100"/>
</dbReference>
<dbReference type="OrthoDB" id="683186at2759"/>
<dbReference type="Proteomes" id="UP000019116">
    <property type="component" value="Chromosome 2D"/>
</dbReference>
<dbReference type="InterPro" id="IPR036965">
    <property type="entry name" value="Terpene_synth_N_sf"/>
</dbReference>
<dbReference type="Gramene" id="TraesCAD_scaffold_114662_01G000200.1">
    <property type="protein sequence ID" value="TraesCAD_scaffold_114662_01G000200.1"/>
    <property type="gene ID" value="TraesCAD_scaffold_114662_01G000200"/>
</dbReference>
<dbReference type="Gramene" id="TraesRN2D0100017900.1">
    <property type="protein sequence ID" value="TraesRN2D0100017900.1"/>
    <property type="gene ID" value="TraesRN2D0100017900"/>
</dbReference>
<dbReference type="GO" id="GO:0016114">
    <property type="term" value="P:terpenoid biosynthetic process"/>
    <property type="evidence" value="ECO:0007669"/>
    <property type="project" value="InterPro"/>
</dbReference>
<reference evidence="2" key="1">
    <citation type="submission" date="2018-08" db="EMBL/GenBank/DDBJ databases">
        <authorList>
            <person name="Rossello M."/>
        </authorList>
    </citation>
    <scope>NUCLEOTIDE SEQUENCE [LARGE SCALE GENOMIC DNA]</scope>
    <source>
        <strain evidence="2">cv. Chinese Spring</strain>
    </source>
</reference>
<dbReference type="SUPFAM" id="SSF48239">
    <property type="entry name" value="Terpenoid cyclases/Protein prenyltransferases"/>
    <property type="match status" value="1"/>
</dbReference>
<dbReference type="SMR" id="A0A3B6D3X4"/>
<dbReference type="Gramene" id="TraesROB_scaffold_479080_01G000100.1">
    <property type="protein sequence ID" value="TraesROB_scaffold_479080_01G000100.1"/>
    <property type="gene ID" value="TraesROB_scaffold_479080_01G000100"/>
</dbReference>
<feature type="domain" description="Terpene synthase N-terminal" evidence="1">
    <location>
        <begin position="1"/>
        <end position="81"/>
    </location>
</feature>
<dbReference type="EnsemblPlants" id="TraesCS2D02G008600.1">
    <property type="protein sequence ID" value="TraesCS2D02G008600.1.cds1"/>
    <property type="gene ID" value="TraesCS2D02G008600"/>
</dbReference>
<dbReference type="Gramene" id="TraesCS2D02G008600.1">
    <property type="protein sequence ID" value="TraesCS2D02G008600.1.cds1"/>
    <property type="gene ID" value="TraesCS2D02G008600"/>
</dbReference>
<dbReference type="PANTHER" id="PTHR31225">
    <property type="entry name" value="OS04G0344100 PROTEIN-RELATED"/>
    <property type="match status" value="1"/>
</dbReference>
<evidence type="ECO:0000259" key="1">
    <source>
        <dbReference type="Pfam" id="PF01397"/>
    </source>
</evidence>
<dbReference type="InterPro" id="IPR008930">
    <property type="entry name" value="Terpenoid_cyclase/PrenylTrfase"/>
</dbReference>
<dbReference type="PANTHER" id="PTHR31225:SF194">
    <property type="entry name" value="TERPENE SYNTHASE METAL-BINDING DOMAIN-CONTAINING PROTEIN"/>
    <property type="match status" value="1"/>
</dbReference>
<dbReference type="InterPro" id="IPR050148">
    <property type="entry name" value="Terpene_synthase-like"/>
</dbReference>
<accession>A0A3B6D3X4</accession>
<dbReference type="Gramene" id="TraesROB_scaffold_203716_01G000100.1">
    <property type="protein sequence ID" value="TraesROB_scaffold_203716_01G000100.1"/>
    <property type="gene ID" value="TraesROB_scaffold_203716_01G000100"/>
</dbReference>
<keyword evidence="3" id="KW-1185">Reference proteome</keyword>
<name>A0A3B6D3X4_WHEAT</name>
<dbReference type="STRING" id="4565.A0A3B6D3X4"/>
<evidence type="ECO:0000313" key="3">
    <source>
        <dbReference type="Proteomes" id="UP000019116"/>
    </source>
</evidence>